<dbReference type="GO" id="GO:0006355">
    <property type="term" value="P:regulation of DNA-templated transcription"/>
    <property type="evidence" value="ECO:0007669"/>
    <property type="project" value="InterPro"/>
</dbReference>
<dbReference type="PROSITE" id="PS50043">
    <property type="entry name" value="HTH_LUXR_2"/>
    <property type="match status" value="1"/>
</dbReference>
<name>A0A6I4HXT7_9SPHI</name>
<dbReference type="InterPro" id="IPR039420">
    <property type="entry name" value="WalR-like"/>
</dbReference>
<dbReference type="InterPro" id="IPR000792">
    <property type="entry name" value="Tscrpt_reg_LuxR_C"/>
</dbReference>
<dbReference type="AlphaFoldDB" id="A0A6I4HXT7"/>
<dbReference type="InterPro" id="IPR016032">
    <property type="entry name" value="Sig_transdc_resp-reg_C-effctor"/>
</dbReference>
<dbReference type="InterPro" id="IPR058245">
    <property type="entry name" value="NreC/VraR/RcsB-like_REC"/>
</dbReference>
<dbReference type="SUPFAM" id="SSF46894">
    <property type="entry name" value="C-terminal effector domain of the bipartite response regulators"/>
    <property type="match status" value="1"/>
</dbReference>
<dbReference type="InterPro" id="IPR011006">
    <property type="entry name" value="CheY-like_superfamily"/>
</dbReference>
<evidence type="ECO:0000256" key="4">
    <source>
        <dbReference type="ARBA" id="ARBA00023163"/>
    </source>
</evidence>
<dbReference type="CDD" id="cd17535">
    <property type="entry name" value="REC_NarL-like"/>
    <property type="match status" value="1"/>
</dbReference>
<dbReference type="GO" id="GO:0000160">
    <property type="term" value="P:phosphorelay signal transduction system"/>
    <property type="evidence" value="ECO:0007669"/>
    <property type="project" value="InterPro"/>
</dbReference>
<accession>A0A6I4HXT7</accession>
<keyword evidence="4" id="KW-0804">Transcription</keyword>
<dbReference type="PANTHER" id="PTHR43214">
    <property type="entry name" value="TWO-COMPONENT RESPONSE REGULATOR"/>
    <property type="match status" value="1"/>
</dbReference>
<evidence type="ECO:0000313" key="6">
    <source>
        <dbReference type="Proteomes" id="UP000429232"/>
    </source>
</evidence>
<keyword evidence="1" id="KW-0597">Phosphoprotein</keyword>
<keyword evidence="6" id="KW-1185">Reference proteome</keyword>
<dbReference type="KEGG" id="mgik:GO620_014005"/>
<evidence type="ECO:0000256" key="3">
    <source>
        <dbReference type="ARBA" id="ARBA00023125"/>
    </source>
</evidence>
<dbReference type="CDD" id="cd06170">
    <property type="entry name" value="LuxR_C_like"/>
    <property type="match status" value="1"/>
</dbReference>
<dbReference type="PROSITE" id="PS50110">
    <property type="entry name" value="RESPONSE_REGULATORY"/>
    <property type="match status" value="1"/>
</dbReference>
<sequence>MNPLNKPLQIALVDDHKLFRTGIAQLIAQIEGFNVIFEASNGQELIDRVKPKTMPDIVLLDINMPGMDGFIGAEWLKKNYPDVKIIVLSMHGDPEKITRMLKLGVNGYLLKDAEPDEFEHALKKVAENDFFFPPFVTKYLMGNYIKADDGIKLSQRELDFLKLTGTELTYREIADKMNVSVRTVDGYRDQLFEKLDVKSRVGLAMYAIKNQYVQL</sequence>
<dbReference type="Pfam" id="PF00196">
    <property type="entry name" value="GerE"/>
    <property type="match status" value="1"/>
</dbReference>
<gene>
    <name evidence="5" type="ORF">GO620_014005</name>
</gene>
<keyword evidence="3" id="KW-0238">DNA-binding</keyword>
<evidence type="ECO:0000256" key="1">
    <source>
        <dbReference type="ARBA" id="ARBA00022553"/>
    </source>
</evidence>
<keyword evidence="2" id="KW-0805">Transcription regulation</keyword>
<evidence type="ECO:0000313" key="5">
    <source>
        <dbReference type="EMBL" id="QQL49276.1"/>
    </source>
</evidence>
<protein>
    <submittedName>
        <fullName evidence="5">Response regulator transcription factor</fullName>
    </submittedName>
</protein>
<dbReference type="GO" id="GO:0003677">
    <property type="term" value="F:DNA binding"/>
    <property type="evidence" value="ECO:0007669"/>
    <property type="project" value="UniProtKB-KW"/>
</dbReference>
<proteinExistence type="predicted"/>
<dbReference type="SMART" id="SM00448">
    <property type="entry name" value="REC"/>
    <property type="match status" value="1"/>
</dbReference>
<dbReference type="Proteomes" id="UP000429232">
    <property type="component" value="Chromosome"/>
</dbReference>
<dbReference type="SMART" id="SM00421">
    <property type="entry name" value="HTH_LUXR"/>
    <property type="match status" value="1"/>
</dbReference>
<dbReference type="Pfam" id="PF00072">
    <property type="entry name" value="Response_reg"/>
    <property type="match status" value="1"/>
</dbReference>
<reference evidence="5 6" key="1">
    <citation type="submission" date="2020-12" db="EMBL/GenBank/DDBJ databases">
        <title>HMF7856_wgs.fasta genome submission.</title>
        <authorList>
            <person name="Kang H."/>
            <person name="Kim H."/>
            <person name="Joh K."/>
        </authorList>
    </citation>
    <scope>NUCLEOTIDE SEQUENCE [LARGE SCALE GENOMIC DNA]</scope>
    <source>
        <strain evidence="5 6">HMF7856</strain>
    </source>
</reference>
<dbReference type="RefSeq" id="WP_157524394.1">
    <property type="nucleotide sequence ID" value="NZ_CP066775.1"/>
</dbReference>
<dbReference type="SUPFAM" id="SSF52172">
    <property type="entry name" value="CheY-like"/>
    <property type="match status" value="1"/>
</dbReference>
<dbReference type="EMBL" id="CP066775">
    <property type="protein sequence ID" value="QQL49276.1"/>
    <property type="molecule type" value="Genomic_DNA"/>
</dbReference>
<dbReference type="InterPro" id="IPR001789">
    <property type="entry name" value="Sig_transdc_resp-reg_receiver"/>
</dbReference>
<dbReference type="Gene3D" id="3.40.50.2300">
    <property type="match status" value="1"/>
</dbReference>
<evidence type="ECO:0000256" key="2">
    <source>
        <dbReference type="ARBA" id="ARBA00023015"/>
    </source>
</evidence>
<dbReference type="PANTHER" id="PTHR43214:SF41">
    <property type="entry name" value="NITRATE_NITRITE RESPONSE REGULATOR PROTEIN NARP"/>
    <property type="match status" value="1"/>
</dbReference>
<organism evidence="5 6">
    <name type="scientific">Mucilaginibacter ginkgonis</name>
    <dbReference type="NCBI Taxonomy" id="2682091"/>
    <lineage>
        <taxon>Bacteria</taxon>
        <taxon>Pseudomonadati</taxon>
        <taxon>Bacteroidota</taxon>
        <taxon>Sphingobacteriia</taxon>
        <taxon>Sphingobacteriales</taxon>
        <taxon>Sphingobacteriaceae</taxon>
        <taxon>Mucilaginibacter</taxon>
    </lineage>
</organism>